<dbReference type="InterPro" id="IPR016024">
    <property type="entry name" value="ARM-type_fold"/>
</dbReference>
<dbReference type="InterPro" id="IPR011989">
    <property type="entry name" value="ARM-like"/>
</dbReference>
<reference evidence="3" key="1">
    <citation type="journal article" date="2019" name="Int. J. Syst. Evol. Microbiol.">
        <title>The Global Catalogue of Microorganisms (GCM) 10K type strain sequencing project: providing services to taxonomists for standard genome sequencing and annotation.</title>
        <authorList>
            <consortium name="The Broad Institute Genomics Platform"/>
            <consortium name="The Broad Institute Genome Sequencing Center for Infectious Disease"/>
            <person name="Wu L."/>
            <person name="Ma J."/>
        </authorList>
    </citation>
    <scope>NUCLEOTIDE SEQUENCE [LARGE SCALE GENOMIC DNA]</scope>
    <source>
        <strain evidence="3">JCM 4147</strain>
    </source>
</reference>
<gene>
    <name evidence="2" type="ORF">ACFP1B_36455</name>
</gene>
<feature type="region of interest" description="Disordered" evidence="1">
    <location>
        <begin position="956"/>
        <end position="989"/>
    </location>
</feature>
<sequence length="1608" mass="171101">MQTAADAEFHEVTGRAATARPGGPPDARDCSPQDLGRLIRQEDPGLCHLGLVLLTERVTRCPPSTDREAAELAGLLPASLTGIPEADLLLAGLHERLGHRLRGRPRPPWRTARQLPTAVRIAWLRADLLHDPAVLREEEPGELLYQAVRGTDITGTQRPARLVDELAGSGDPVLQAEAVRLARQGLHGGVLAPALVREDLIGLLGADSAPVVAGALGELAEPWAATDPLPPGLLARFLPAGPAVPAAAGAAAHDASAVRHAHSVPAVPVRVWPEVAEAALAAAARHGHRDLLRGAVEDPGLPPGLRRRGMELLGDLADRDDIGALTAAAARDPLLLGGPAVACLRGLHRRGHFPDGPDVPAVIGLALSDHSIPPRDVATVLFTSRKETLRVLADAPADDPGWPRRLALLVALAGQGPGDLPIGDAIARLLPSAPAPGPFLDAIRELRHEAAEEAVIALLPSAPAEALDTLEAIGGERTVRALREGLGLTTGPGATTEGTAPHLRAVRHRALELLWQLNRDPEQRRALLVRLDPVGLPPRIAADLGGPDERELALLRSHLDPDEPVAALCRLAAHGNAGTLPAIADLLLRVVAGQAAMREPGAAPRTGEHGRPAGEPVVPQEVLDAVAALGRRLHARGAIRPVCLLGTRDAGEAGHALVATLALELLDRPGLSDDEQVILLELLLRAPWTGTRARMHRLLRHRNRHVRKHAIALLARDATGEDAQALSATLIALTRAQDVQTVRQALLALGHARAHWASAAIAACLGHPNMNIRKTAADALARAGTPAALPALLHRLGHDGNPALREKTGTALRVVLGDAYAATLVAAAEHSRDEGTRERLLLGLHGVLAARSVLALDEQASPVAATLLSLVASGRVGLASGDVADLAVPLAGHGITVRAAGEPSSTAGEADRDVEALVARGWNPGVALRVVERDEPLGPGRAERLRPMLADWLRLAETDPAPRDKEPRDKEPRDKESRDKESYDKESYDKALHHRALRHKVVLFALRICAEPRDDTELTAFARSAPLLLDALGDARDDDRHDLIAVLEAVAPLLTATARPAAVAAVRALRPAPATPSRSTLTLLRRLGAVLVRADLDRALAGARLGADPWRAETAVLREAFAVPESAAAPVSAGTRAWRAALAEAVRAPGTWEEFRARDDGSVPSRDRLAALIEAHRGADPRVRPALLDRMALLQPLDAPPWTVAETAHTPTAPPRQVRDDDLDQPRSAALRERLLTLLESAAEDRGRGAALVLARWPEPEARQAVLRAYLRGRVDLRVDADLARALGAVDETELRGDGILRDRVALVAGRLAPGELRRLVPLLLEWWEHAPPAVGPAIRDALRAYPADALAVALGDRLDAGAWGFLDLLVGRPLLRTPALTRTCRRLRAEGHDGIADRLLLVEGPLRGPDALRQDERALAALRERGAGVPAGTGHRPTRRDLLEPARTGTPEQICRALTELVGAHTGPEPDRDPQLIDLLRELLTHPRSKVRLSAHRTSRTMLDRPTHLSHTELLLDDPRPDVVRMAVHMLCRAGWRPAAPAVTGLLGHPHAVVREAAAEGLVTLAGAAVPALRNAAAHARPDRRSRYTDVLDRIRAGEDGAWTGEG</sequence>
<comment type="caution">
    <text evidence="2">The sequence shown here is derived from an EMBL/GenBank/DDBJ whole genome shotgun (WGS) entry which is preliminary data.</text>
</comment>
<dbReference type="SMART" id="SM00567">
    <property type="entry name" value="EZ_HEAT"/>
    <property type="match status" value="5"/>
</dbReference>
<evidence type="ECO:0000313" key="2">
    <source>
        <dbReference type="EMBL" id="MFC5918886.1"/>
    </source>
</evidence>
<dbReference type="SUPFAM" id="SSF48371">
    <property type="entry name" value="ARM repeat"/>
    <property type="match status" value="1"/>
</dbReference>
<dbReference type="Pfam" id="PF13646">
    <property type="entry name" value="HEAT_2"/>
    <property type="match status" value="2"/>
</dbReference>
<evidence type="ECO:0000313" key="3">
    <source>
        <dbReference type="Proteomes" id="UP001596200"/>
    </source>
</evidence>
<dbReference type="EMBL" id="JBHSPU010000049">
    <property type="protein sequence ID" value="MFC5918886.1"/>
    <property type="molecule type" value="Genomic_DNA"/>
</dbReference>
<name>A0ABW1GVM9_9ACTN</name>
<dbReference type="RefSeq" id="WP_344508174.1">
    <property type="nucleotide sequence ID" value="NZ_BAAATU010000005.1"/>
</dbReference>
<dbReference type="Gene3D" id="1.25.10.10">
    <property type="entry name" value="Leucine-rich Repeat Variant"/>
    <property type="match status" value="2"/>
</dbReference>
<protein>
    <submittedName>
        <fullName evidence="2">HEAT repeat domain-containing protein</fullName>
    </submittedName>
</protein>
<dbReference type="Proteomes" id="UP001596200">
    <property type="component" value="Unassembled WGS sequence"/>
</dbReference>
<dbReference type="InterPro" id="IPR004155">
    <property type="entry name" value="PBS_lyase_HEAT"/>
</dbReference>
<organism evidence="2 3">
    <name type="scientific">Streptomyces pulveraceus</name>
    <dbReference type="NCBI Taxonomy" id="68258"/>
    <lineage>
        <taxon>Bacteria</taxon>
        <taxon>Bacillati</taxon>
        <taxon>Actinomycetota</taxon>
        <taxon>Actinomycetes</taxon>
        <taxon>Kitasatosporales</taxon>
        <taxon>Streptomycetaceae</taxon>
        <taxon>Streptomyces</taxon>
    </lineage>
</organism>
<proteinExistence type="predicted"/>
<feature type="region of interest" description="Disordered" evidence="1">
    <location>
        <begin position="1"/>
        <end position="33"/>
    </location>
</feature>
<accession>A0ABW1GVM9</accession>
<keyword evidence="3" id="KW-1185">Reference proteome</keyword>
<evidence type="ECO:0000256" key="1">
    <source>
        <dbReference type="SAM" id="MobiDB-lite"/>
    </source>
</evidence>